<gene>
    <name evidence="2" type="ORF">B0T19DRAFT_398355</name>
</gene>
<protein>
    <submittedName>
        <fullName evidence="2">Uncharacterized protein</fullName>
    </submittedName>
</protein>
<dbReference type="Proteomes" id="UP001286456">
    <property type="component" value="Unassembled WGS sequence"/>
</dbReference>
<evidence type="ECO:0000313" key="3">
    <source>
        <dbReference type="Proteomes" id="UP001286456"/>
    </source>
</evidence>
<feature type="compositionally biased region" description="Polar residues" evidence="1">
    <location>
        <begin position="31"/>
        <end position="43"/>
    </location>
</feature>
<dbReference type="AlphaFoldDB" id="A0AAE0IWM4"/>
<accession>A0AAE0IWM4</accession>
<keyword evidence="3" id="KW-1185">Reference proteome</keyword>
<feature type="region of interest" description="Disordered" evidence="1">
    <location>
        <begin position="101"/>
        <end position="136"/>
    </location>
</feature>
<evidence type="ECO:0000313" key="2">
    <source>
        <dbReference type="EMBL" id="KAK3332602.1"/>
    </source>
</evidence>
<feature type="compositionally biased region" description="Low complexity" evidence="1">
    <location>
        <begin position="69"/>
        <end position="80"/>
    </location>
</feature>
<reference evidence="2" key="2">
    <citation type="submission" date="2023-06" db="EMBL/GenBank/DDBJ databases">
        <authorList>
            <consortium name="Lawrence Berkeley National Laboratory"/>
            <person name="Haridas S."/>
            <person name="Hensen N."/>
            <person name="Bonometti L."/>
            <person name="Westerberg I."/>
            <person name="Brannstrom I.O."/>
            <person name="Guillou S."/>
            <person name="Cros-Aarteil S."/>
            <person name="Calhoun S."/>
            <person name="Kuo A."/>
            <person name="Mondo S."/>
            <person name="Pangilinan J."/>
            <person name="Riley R."/>
            <person name="Labutti K."/>
            <person name="Andreopoulos B."/>
            <person name="Lipzen A."/>
            <person name="Chen C."/>
            <person name="Yanf M."/>
            <person name="Daum C."/>
            <person name="Ng V."/>
            <person name="Clum A."/>
            <person name="Steindorff A."/>
            <person name="Ohm R."/>
            <person name="Martin F."/>
            <person name="Silar P."/>
            <person name="Natvig D."/>
            <person name="Lalanne C."/>
            <person name="Gautier V."/>
            <person name="Ament-Velasquez S.L."/>
            <person name="Kruys A."/>
            <person name="Hutchinson M.I."/>
            <person name="Powell A.J."/>
            <person name="Barry K."/>
            <person name="Miller A.N."/>
            <person name="Grigoriev I.V."/>
            <person name="Debuchy R."/>
            <person name="Gladieux P."/>
            <person name="Thoren M.H."/>
            <person name="Johannesson H."/>
        </authorList>
    </citation>
    <scope>NUCLEOTIDE SEQUENCE</scope>
    <source>
        <strain evidence="2">SMH4131-1</strain>
    </source>
</reference>
<feature type="region of interest" description="Disordered" evidence="1">
    <location>
        <begin position="31"/>
        <end position="87"/>
    </location>
</feature>
<evidence type="ECO:0000256" key="1">
    <source>
        <dbReference type="SAM" id="MobiDB-lite"/>
    </source>
</evidence>
<reference evidence="2" key="1">
    <citation type="journal article" date="2023" name="Mol. Phylogenet. Evol.">
        <title>Genome-scale phylogeny and comparative genomics of the fungal order Sordariales.</title>
        <authorList>
            <person name="Hensen N."/>
            <person name="Bonometti L."/>
            <person name="Westerberg I."/>
            <person name="Brannstrom I.O."/>
            <person name="Guillou S."/>
            <person name="Cros-Aarteil S."/>
            <person name="Calhoun S."/>
            <person name="Haridas S."/>
            <person name="Kuo A."/>
            <person name="Mondo S."/>
            <person name="Pangilinan J."/>
            <person name="Riley R."/>
            <person name="LaButti K."/>
            <person name="Andreopoulos B."/>
            <person name="Lipzen A."/>
            <person name="Chen C."/>
            <person name="Yan M."/>
            <person name="Daum C."/>
            <person name="Ng V."/>
            <person name="Clum A."/>
            <person name="Steindorff A."/>
            <person name="Ohm R.A."/>
            <person name="Martin F."/>
            <person name="Silar P."/>
            <person name="Natvig D.O."/>
            <person name="Lalanne C."/>
            <person name="Gautier V."/>
            <person name="Ament-Velasquez S.L."/>
            <person name="Kruys A."/>
            <person name="Hutchinson M.I."/>
            <person name="Powell A.J."/>
            <person name="Barry K."/>
            <person name="Miller A.N."/>
            <person name="Grigoriev I.V."/>
            <person name="Debuchy R."/>
            <person name="Gladieux P."/>
            <person name="Hiltunen Thoren M."/>
            <person name="Johannesson H."/>
        </authorList>
    </citation>
    <scope>NUCLEOTIDE SEQUENCE</scope>
    <source>
        <strain evidence="2">SMH4131-1</strain>
    </source>
</reference>
<comment type="caution">
    <text evidence="2">The sequence shown here is derived from an EMBL/GenBank/DDBJ whole genome shotgun (WGS) entry which is preliminary data.</text>
</comment>
<organism evidence="2 3">
    <name type="scientific">Cercophora scortea</name>
    <dbReference type="NCBI Taxonomy" id="314031"/>
    <lineage>
        <taxon>Eukaryota</taxon>
        <taxon>Fungi</taxon>
        <taxon>Dikarya</taxon>
        <taxon>Ascomycota</taxon>
        <taxon>Pezizomycotina</taxon>
        <taxon>Sordariomycetes</taxon>
        <taxon>Sordariomycetidae</taxon>
        <taxon>Sordariales</taxon>
        <taxon>Lasiosphaeriaceae</taxon>
        <taxon>Cercophora</taxon>
    </lineage>
</organism>
<name>A0AAE0IWM4_9PEZI</name>
<feature type="compositionally biased region" description="Basic and acidic residues" evidence="1">
    <location>
        <begin position="44"/>
        <end position="54"/>
    </location>
</feature>
<dbReference type="EMBL" id="JAUEPO010000002">
    <property type="protein sequence ID" value="KAK3332602.1"/>
    <property type="molecule type" value="Genomic_DNA"/>
</dbReference>
<proteinExistence type="predicted"/>
<sequence length="394" mass="44477">MANSTSSDSETIAQLQQRLQDLETENAWLRSSCNCHQPSPGTSHDNDNAREQEQKGTAGTRPSYMRPTQSSQSRAQAIAQEKARKQAEDLAKKLDKVRVDDNVATGRPTEAGLPSNAESWGNGDGVNNGSPADQEVQPQAPISDWEYTARVDTWEGTQESKMMRISTKFSLDILTQAHQLVKESVHDAAQRFWPHLAKSRWPEGPHLVKLGFTESRRWIQEIGYVTRADPIPHGITQGSLDSAIMDAAGLRNACAHPSLWELCNPVRAEKLIRCGENVLEVLGDQARIDIIQALRKDIRDEAQRVYDRITSTSTEVDESEEWPPHCELTLALAFSSRLSEYESDRYPDPVVDVAKAWADEKYKGDNEALFREYRRWGQRIGPQYYPVEWPVYTD</sequence>